<reference evidence="3 4" key="1">
    <citation type="submission" date="2018-09" db="EMBL/GenBank/DDBJ databases">
        <title>A high-quality reference genome of wild soybean provides a powerful tool to mine soybean genomes.</title>
        <authorList>
            <person name="Xie M."/>
            <person name="Chung C.Y.L."/>
            <person name="Li M.-W."/>
            <person name="Wong F.-L."/>
            <person name="Chan T.-F."/>
            <person name="Lam H.-M."/>
        </authorList>
    </citation>
    <scope>NUCLEOTIDE SEQUENCE [LARGE SCALE GENOMIC DNA]</scope>
    <source>
        <strain evidence="4">cv. W05</strain>
        <tissue evidence="3">Hypocotyl of etiolated seedlings</tissue>
    </source>
</reference>
<feature type="transmembrane region" description="Helical" evidence="2">
    <location>
        <begin position="322"/>
        <end position="342"/>
    </location>
</feature>
<evidence type="ECO:0000313" key="4">
    <source>
        <dbReference type="Proteomes" id="UP000289340"/>
    </source>
</evidence>
<dbReference type="AlphaFoldDB" id="A0A445J4P2"/>
<keyword evidence="1" id="KW-0175">Coiled coil</keyword>
<keyword evidence="2" id="KW-0812">Transmembrane</keyword>
<feature type="transmembrane region" description="Helical" evidence="2">
    <location>
        <begin position="85"/>
        <end position="109"/>
    </location>
</feature>
<dbReference type="PANTHER" id="PTHR36073">
    <property type="match status" value="1"/>
</dbReference>
<dbReference type="PANTHER" id="PTHR36073:SF1">
    <property type="entry name" value="OS01G0962100 PROTEIN"/>
    <property type="match status" value="1"/>
</dbReference>
<evidence type="ECO:0000256" key="1">
    <source>
        <dbReference type="SAM" id="Coils"/>
    </source>
</evidence>
<feature type="transmembrane region" description="Helical" evidence="2">
    <location>
        <begin position="382"/>
        <end position="400"/>
    </location>
</feature>
<feature type="transmembrane region" description="Helical" evidence="2">
    <location>
        <begin position="348"/>
        <end position="370"/>
    </location>
</feature>
<feature type="transmembrane region" description="Helical" evidence="2">
    <location>
        <begin position="129"/>
        <end position="151"/>
    </location>
</feature>
<proteinExistence type="predicted"/>
<keyword evidence="4" id="KW-1185">Reference proteome</keyword>
<dbReference type="Proteomes" id="UP000289340">
    <property type="component" value="Chromosome 9"/>
</dbReference>
<name>A0A445J4P2_GLYSO</name>
<evidence type="ECO:0000313" key="3">
    <source>
        <dbReference type="EMBL" id="RZB93259.1"/>
    </source>
</evidence>
<evidence type="ECO:0000256" key="2">
    <source>
        <dbReference type="SAM" id="Phobius"/>
    </source>
</evidence>
<gene>
    <name evidence="3" type="ORF">D0Y65_024893</name>
</gene>
<keyword evidence="2" id="KW-1133">Transmembrane helix</keyword>
<sequence>MHSLKTHITLFLLPHYIHYLSLHALTRFLCLCLSLSAFSSAPLFLSLPFCMQFQTQLCFHVFIIWALFISFKVDSFCEFMAVDDITSFACGWSFSLLRLACLFGIRIALTVIYTWTELIRTSISFHVNIILRMITWTFGLISLPARVVNAFQRERQLEQKLHEMHIELENLVWDKKELQEHFQMAVKERKMMEILLAELEEEHDMAIANIEKLEGKLRDQTNENLRLKEIQGKGYWSSKDHNNTDRVQTIDDSNYNISHPILSLNSNYNGSGITLQDLLMRKDIWQDESKTRSELLKLLKAVPKSGQVKSEMREALDHHRDIALSQSLFSALMSLVVGVTAWEAEDPCMPLVVALFAVVGMSLKSVVQFFSTIRNKPASDAVALLSFNWFVLGTLTYPTLPRVARMLSPLAQRLMDQTMIRFGLLSLA</sequence>
<protein>
    <submittedName>
        <fullName evidence="3">Uncharacterized protein</fullName>
    </submittedName>
</protein>
<comment type="caution">
    <text evidence="3">The sequence shown here is derived from an EMBL/GenBank/DDBJ whole genome shotgun (WGS) entry which is preliminary data.</text>
</comment>
<keyword evidence="2" id="KW-0472">Membrane</keyword>
<dbReference type="EMBL" id="QZWG01000009">
    <property type="protein sequence ID" value="RZB93259.1"/>
    <property type="molecule type" value="Genomic_DNA"/>
</dbReference>
<accession>A0A445J4P2</accession>
<organism evidence="3 4">
    <name type="scientific">Glycine soja</name>
    <name type="common">Wild soybean</name>
    <dbReference type="NCBI Taxonomy" id="3848"/>
    <lineage>
        <taxon>Eukaryota</taxon>
        <taxon>Viridiplantae</taxon>
        <taxon>Streptophyta</taxon>
        <taxon>Embryophyta</taxon>
        <taxon>Tracheophyta</taxon>
        <taxon>Spermatophyta</taxon>
        <taxon>Magnoliopsida</taxon>
        <taxon>eudicotyledons</taxon>
        <taxon>Gunneridae</taxon>
        <taxon>Pentapetalae</taxon>
        <taxon>rosids</taxon>
        <taxon>fabids</taxon>
        <taxon>Fabales</taxon>
        <taxon>Fabaceae</taxon>
        <taxon>Papilionoideae</taxon>
        <taxon>50 kb inversion clade</taxon>
        <taxon>NPAAA clade</taxon>
        <taxon>indigoferoid/millettioid clade</taxon>
        <taxon>Phaseoleae</taxon>
        <taxon>Glycine</taxon>
        <taxon>Glycine subgen. Soja</taxon>
    </lineage>
</organism>
<feature type="coiled-coil region" evidence="1">
    <location>
        <begin position="182"/>
        <end position="230"/>
    </location>
</feature>
<feature type="transmembrane region" description="Helical" evidence="2">
    <location>
        <begin position="53"/>
        <end position="73"/>
    </location>
</feature>